<sequence>MTPVGLLDGFSKLLLLSPGCPPSNIIHLLEEFHSRSTPACQPQLLWFAHLFLNIIHPQESGDRMRPNLPDQTPSILFNKHCKPFLQSPCFVPAIEFPGSHHD</sequence>
<comment type="caution">
    <text evidence="1">The sequence shown here is derived from an EMBL/GenBank/DDBJ whole genome shotgun (WGS) entry which is preliminary data.</text>
</comment>
<proteinExistence type="predicted"/>
<name>A0ABV0Y0T6_9TELE</name>
<organism evidence="1 2">
    <name type="scientific">Ameca splendens</name>
    <dbReference type="NCBI Taxonomy" id="208324"/>
    <lineage>
        <taxon>Eukaryota</taxon>
        <taxon>Metazoa</taxon>
        <taxon>Chordata</taxon>
        <taxon>Craniata</taxon>
        <taxon>Vertebrata</taxon>
        <taxon>Euteleostomi</taxon>
        <taxon>Actinopterygii</taxon>
        <taxon>Neopterygii</taxon>
        <taxon>Teleostei</taxon>
        <taxon>Neoteleostei</taxon>
        <taxon>Acanthomorphata</taxon>
        <taxon>Ovalentaria</taxon>
        <taxon>Atherinomorphae</taxon>
        <taxon>Cyprinodontiformes</taxon>
        <taxon>Goodeidae</taxon>
        <taxon>Ameca</taxon>
    </lineage>
</organism>
<keyword evidence="2" id="KW-1185">Reference proteome</keyword>
<accession>A0ABV0Y0T6</accession>
<dbReference type="Proteomes" id="UP001469553">
    <property type="component" value="Unassembled WGS sequence"/>
</dbReference>
<gene>
    <name evidence="1" type="ORF">AMECASPLE_010477</name>
</gene>
<protein>
    <submittedName>
        <fullName evidence="1">Uncharacterized protein</fullName>
    </submittedName>
</protein>
<dbReference type="EMBL" id="JAHRIP010019417">
    <property type="protein sequence ID" value="MEQ2287254.1"/>
    <property type="molecule type" value="Genomic_DNA"/>
</dbReference>
<reference evidence="1 2" key="1">
    <citation type="submission" date="2021-06" db="EMBL/GenBank/DDBJ databases">
        <authorList>
            <person name="Palmer J.M."/>
        </authorList>
    </citation>
    <scope>NUCLEOTIDE SEQUENCE [LARGE SCALE GENOMIC DNA]</scope>
    <source>
        <strain evidence="1 2">AS_MEX2019</strain>
        <tissue evidence="1">Muscle</tissue>
    </source>
</reference>
<evidence type="ECO:0000313" key="2">
    <source>
        <dbReference type="Proteomes" id="UP001469553"/>
    </source>
</evidence>
<evidence type="ECO:0000313" key="1">
    <source>
        <dbReference type="EMBL" id="MEQ2287254.1"/>
    </source>
</evidence>